<organism evidence="3 4">
    <name type="scientific">Marasmius oreades</name>
    <name type="common">fairy-ring Marasmius</name>
    <dbReference type="NCBI Taxonomy" id="181124"/>
    <lineage>
        <taxon>Eukaryota</taxon>
        <taxon>Fungi</taxon>
        <taxon>Dikarya</taxon>
        <taxon>Basidiomycota</taxon>
        <taxon>Agaricomycotina</taxon>
        <taxon>Agaricomycetes</taxon>
        <taxon>Agaricomycetidae</taxon>
        <taxon>Agaricales</taxon>
        <taxon>Marasmiineae</taxon>
        <taxon>Marasmiaceae</taxon>
        <taxon>Marasmius</taxon>
    </lineage>
</organism>
<dbReference type="EMBL" id="CM032188">
    <property type="protein sequence ID" value="KAG7088029.1"/>
    <property type="molecule type" value="Genomic_DNA"/>
</dbReference>
<dbReference type="Pfam" id="PF09994">
    <property type="entry name" value="T6SS_Tle1-like_cat"/>
    <property type="match status" value="1"/>
</dbReference>
<dbReference type="PANTHER" id="PTHR33840:SF2">
    <property type="entry name" value="TLE1 PHOSPHOLIPASE DOMAIN-CONTAINING PROTEIN"/>
    <property type="match status" value="1"/>
</dbReference>
<accession>A0A9P7RQT7</accession>
<comment type="caution">
    <text evidence="3">The sequence shown here is derived from an EMBL/GenBank/DDBJ whole genome shotgun (WGS) entry which is preliminary data.</text>
</comment>
<keyword evidence="4" id="KW-1185">Reference proteome</keyword>
<feature type="domain" description="T6SS Phospholipase effector Tle1-like catalytic" evidence="2">
    <location>
        <begin position="15"/>
        <end position="301"/>
    </location>
</feature>
<evidence type="ECO:0000259" key="2">
    <source>
        <dbReference type="Pfam" id="PF09994"/>
    </source>
</evidence>
<gene>
    <name evidence="3" type="ORF">E1B28_012066</name>
</gene>
<evidence type="ECO:0000256" key="1">
    <source>
        <dbReference type="SAM" id="MobiDB-lite"/>
    </source>
</evidence>
<dbReference type="RefSeq" id="XP_043004500.1">
    <property type="nucleotide sequence ID" value="XM_043157134.1"/>
</dbReference>
<dbReference type="SUPFAM" id="SSF53474">
    <property type="entry name" value="alpha/beta-Hydrolases"/>
    <property type="match status" value="1"/>
</dbReference>
<dbReference type="OrthoDB" id="3162439at2759"/>
<dbReference type="AlphaFoldDB" id="A0A9P7RQT7"/>
<reference evidence="3" key="1">
    <citation type="journal article" date="2021" name="Genome Biol. Evol.">
        <title>The assembled and annotated genome of the fairy-ring fungus Marasmius oreades.</title>
        <authorList>
            <person name="Hiltunen M."/>
            <person name="Ament-Velasquez S.L."/>
            <person name="Johannesson H."/>
        </authorList>
    </citation>
    <scope>NUCLEOTIDE SEQUENCE</scope>
    <source>
        <strain evidence="3">03SP1</strain>
    </source>
</reference>
<protein>
    <recommendedName>
        <fullName evidence="2">T6SS Phospholipase effector Tle1-like catalytic domain-containing protein</fullName>
    </recommendedName>
</protein>
<feature type="region of interest" description="Disordered" evidence="1">
    <location>
        <begin position="331"/>
        <end position="356"/>
    </location>
</feature>
<dbReference type="Proteomes" id="UP001049176">
    <property type="component" value="Chromosome 8"/>
</dbReference>
<dbReference type="PANTHER" id="PTHR33840">
    <property type="match status" value="1"/>
</dbReference>
<evidence type="ECO:0000313" key="4">
    <source>
        <dbReference type="Proteomes" id="UP001049176"/>
    </source>
</evidence>
<dbReference type="GeneID" id="66081141"/>
<proteinExistence type="predicted"/>
<dbReference type="KEGG" id="more:E1B28_012066"/>
<name>A0A9P7RQT7_9AGAR</name>
<evidence type="ECO:0000313" key="3">
    <source>
        <dbReference type="EMBL" id="KAG7088029.1"/>
    </source>
</evidence>
<dbReference type="InterPro" id="IPR029058">
    <property type="entry name" value="AB_hydrolase_fold"/>
</dbReference>
<sequence>MSDQSFSHPSLSNPRTLVLCFDGTSSEYDGDNTNVVKFFLLLKKDNCDEQLCYYQAGIGTYFDPGVVSPLLQWGAMVLDEAFAWYLSAHVVEGYRFIMQNYKSGDKICIFGFSRGAYTARAVGGMLFKIGLLPRDNFEQIPFAYKLYKRTDKEGIELAAGFKDTYCTTVTVEFMGVWETVSSVGVIMNKTLPFTNSNTSIKTFRHAISLDERRAKFRANLFHRPIASGNIANKKGNRGLGLFRRTRRLPEDVENEPSSGGPSTDVLEVWFAGCHGDVGGGSVSNSEPHSLGNISLRWMIRQVILSQCGVLFKNEALSKTWVDFPPTPLPFPTKAKESWSEKGSTSDNGVAESDRQDAVTPLHDQLKLKGGNILWWILEIIPLDYSWQDAKGVWHSTFKANLGKGRKIEDEHPKFHTTVMERMKTESLKYRPNAIWQRGTEAYVD</sequence>
<dbReference type="InterPro" id="IPR018712">
    <property type="entry name" value="Tle1-like_cat"/>
</dbReference>